<dbReference type="Gene3D" id="2.130.10.10">
    <property type="entry name" value="YVTN repeat-like/Quinoprotein amine dehydrogenase"/>
    <property type="match status" value="4"/>
</dbReference>
<dbReference type="InterPro" id="IPR031778">
    <property type="entry name" value="Sortilin_N"/>
</dbReference>
<dbReference type="InterPro" id="IPR050310">
    <property type="entry name" value="VPS10-sortilin"/>
</dbReference>
<dbReference type="Pfam" id="PF15902">
    <property type="entry name" value="Sortilin-Vps10"/>
    <property type="match status" value="1"/>
</dbReference>
<sequence length="948" mass="105897">MSHSKLLFLACLLSSCFAFAQQPATSSEVIKTALEQKREMTKTSLVKNVPFKNIGPTIMSGRVVDLAVNPDVPTEFYVGYASGGVWHTTNNGTTFSPILDSSDTQNVGDIAVHWPTRTIYVGTGENNASRSSYAGIGILKSTDNGETWTNVGLMDAHHFAPILIHPDNPDVVTVGVTGHLYSPNEQRGIYKTTDGGQTWKQTLFVDDMSGIIDLQHSPNNYNVMYATSWTKDRKAWNFAGNGASSGIYKSTDAGETWAKVSTKNSGFPIGDGVGRIGLAVFNDDVLYAVHDSQFRRPEDKKKDDDKRGLSKDDFKSMSTSDFLALEDKKLNRFLKTNGFQEKYRAENVKQMVRSGNVKPIDLAKYLEDANSMLFDTPVVGAEVYKSTDGGKTWKKTHDDYLDGIYFSYGYYFGHIHVSPANEDHIYIYGVPIVKSKDGGKNWTSISAENVHADHHALWINPKNPNHLVDGNDGGVNITYDDGENWIKNNSPSVGQFYAINVDNEKPYNVYGGLQDNGVWKGANNARENKSWHQQGQYPWESIMGGDGMQVQIDSRNSNIVYTGYQFGNYFRLNLETGDRKYIQPKHTLGENPYRFNWQTPILLSPHNQDILYLGGNKLMRSMNKGDDWEAISDDLTHGGKKGNVAYGTLTSISESPCQFGLIYTGSDDGLVHVTKNAGGSWMNISSSFPKDLWVSRVIASQHKKERVYVTLNGYRWDNFKVYAYRSDDYGQTWKDISGNIPASPVNVIREDSENENMLYLGTDNGAYVSFDMGNSWEAFSNGVPNVAIHDIVIQPEAKDLLLGTHGRSIYKADIAPLQSMNTDMTSKAITIFELSSVRHSSRWGSSWSKWLEAFEPEKTIQFYSNVSGKKTIRILSEKGVELNSMTISADKGYNYVDYNLELTKKGRKGLLKENTSIDINEASNGKYYLPKGVYTIQINDEESKLEIK</sequence>
<dbReference type="PROSITE" id="PS51257">
    <property type="entry name" value="PROKAR_LIPOPROTEIN"/>
    <property type="match status" value="1"/>
</dbReference>
<evidence type="ECO:0000256" key="2">
    <source>
        <dbReference type="SAM" id="SignalP"/>
    </source>
</evidence>
<protein>
    <submittedName>
        <fullName evidence="4">Glycosyl hydrolase</fullName>
    </submittedName>
</protein>
<keyword evidence="4" id="KW-0378">Hydrolase</keyword>
<organism evidence="4 5">
    <name type="scientific">Winogradskyella flava</name>
    <dbReference type="NCBI Taxonomy" id="1884876"/>
    <lineage>
        <taxon>Bacteria</taxon>
        <taxon>Pseudomonadati</taxon>
        <taxon>Bacteroidota</taxon>
        <taxon>Flavobacteriia</taxon>
        <taxon>Flavobacteriales</taxon>
        <taxon>Flavobacteriaceae</taxon>
        <taxon>Winogradskyella</taxon>
    </lineage>
</organism>
<dbReference type="InterPro" id="IPR015943">
    <property type="entry name" value="WD40/YVTN_repeat-like_dom_sf"/>
</dbReference>
<evidence type="ECO:0000313" key="4">
    <source>
        <dbReference type="EMBL" id="MBC2844030.1"/>
    </source>
</evidence>
<keyword evidence="5" id="KW-1185">Reference proteome</keyword>
<dbReference type="RefSeq" id="WP_185787730.1">
    <property type="nucleotide sequence ID" value="NZ_JACLCP010000001.1"/>
</dbReference>
<dbReference type="EMBL" id="JACLCP010000001">
    <property type="protein sequence ID" value="MBC2844030.1"/>
    <property type="molecule type" value="Genomic_DNA"/>
</dbReference>
<dbReference type="InterPro" id="IPR036278">
    <property type="entry name" value="Sialidase_sf"/>
</dbReference>
<keyword evidence="2" id="KW-0732">Signal</keyword>
<dbReference type="PANTHER" id="PTHR12106">
    <property type="entry name" value="SORTILIN RELATED"/>
    <property type="match status" value="1"/>
</dbReference>
<dbReference type="GO" id="GO:0016787">
    <property type="term" value="F:hydrolase activity"/>
    <property type="evidence" value="ECO:0007669"/>
    <property type="project" value="UniProtKB-KW"/>
</dbReference>
<gene>
    <name evidence="4" type="ORF">H7F21_02920</name>
</gene>
<feature type="signal peptide" evidence="2">
    <location>
        <begin position="1"/>
        <end position="20"/>
    </location>
</feature>
<evidence type="ECO:0000256" key="1">
    <source>
        <dbReference type="ARBA" id="ARBA00022737"/>
    </source>
</evidence>
<dbReference type="PANTHER" id="PTHR12106:SF27">
    <property type="entry name" value="SORTILIN-RELATED RECEPTOR"/>
    <property type="match status" value="1"/>
</dbReference>
<evidence type="ECO:0000313" key="5">
    <source>
        <dbReference type="Proteomes" id="UP000533900"/>
    </source>
</evidence>
<evidence type="ECO:0000259" key="3">
    <source>
        <dbReference type="Pfam" id="PF15902"/>
    </source>
</evidence>
<name>A0A842IM43_9FLAO</name>
<dbReference type="AlphaFoldDB" id="A0A842IM43"/>
<accession>A0A842IM43</accession>
<dbReference type="InterPro" id="IPR002860">
    <property type="entry name" value="BNR_rpt"/>
</dbReference>
<dbReference type="SUPFAM" id="SSF50939">
    <property type="entry name" value="Sialidases"/>
    <property type="match status" value="2"/>
</dbReference>
<feature type="chain" id="PRO_5032386600" evidence="2">
    <location>
        <begin position="21"/>
        <end position="948"/>
    </location>
</feature>
<keyword evidence="1" id="KW-0677">Repeat</keyword>
<dbReference type="Pfam" id="PF02012">
    <property type="entry name" value="BNR"/>
    <property type="match status" value="1"/>
</dbReference>
<reference evidence="4" key="1">
    <citation type="submission" date="2020-08" db="EMBL/GenBank/DDBJ databases">
        <title>Winogradskyella ouciana sp. nov., isolated from the hadal seawater of the Mariana Trench.</title>
        <authorList>
            <person name="He X."/>
        </authorList>
    </citation>
    <scope>NUCLEOTIDE SEQUENCE [LARGE SCALE GENOMIC DNA]</scope>
    <source>
        <strain evidence="4">KCTC 52348</strain>
    </source>
</reference>
<comment type="caution">
    <text evidence="4">The sequence shown here is derived from an EMBL/GenBank/DDBJ whole genome shotgun (WGS) entry which is preliminary data.</text>
</comment>
<dbReference type="Proteomes" id="UP000533900">
    <property type="component" value="Unassembled WGS sequence"/>
</dbReference>
<dbReference type="CDD" id="cd15482">
    <property type="entry name" value="Sialidase_non-viral"/>
    <property type="match status" value="3"/>
</dbReference>
<proteinExistence type="predicted"/>
<feature type="domain" description="Sortilin N-terminal" evidence="3">
    <location>
        <begin position="139"/>
        <end position="279"/>
    </location>
</feature>